<feature type="chain" id="PRO_5013366150" description="DUF547 domain-containing protein" evidence="1">
    <location>
        <begin position="29"/>
        <end position="263"/>
    </location>
</feature>
<dbReference type="InterPro" id="IPR006869">
    <property type="entry name" value="DUF547"/>
</dbReference>
<evidence type="ECO:0000256" key="1">
    <source>
        <dbReference type="SAM" id="SignalP"/>
    </source>
</evidence>
<evidence type="ECO:0000259" key="2">
    <source>
        <dbReference type="Pfam" id="PF04784"/>
    </source>
</evidence>
<gene>
    <name evidence="3" type="ORF">SAMN05660703_3130</name>
</gene>
<evidence type="ECO:0000313" key="3">
    <source>
        <dbReference type="EMBL" id="SMC87187.1"/>
    </source>
</evidence>
<dbReference type="STRING" id="504486.SAMN05660703_3130"/>
<dbReference type="PANTHER" id="PTHR46361">
    <property type="entry name" value="ELECTRON CARRIER/ PROTEIN DISULFIDE OXIDOREDUCTASE"/>
    <property type="match status" value="1"/>
</dbReference>
<dbReference type="AlphaFoldDB" id="A0A1W2CPK8"/>
<feature type="domain" description="DUF547" evidence="2">
    <location>
        <begin position="73"/>
        <end position="196"/>
    </location>
</feature>
<name>A0A1W2CPK8_9FLAO</name>
<keyword evidence="1" id="KW-0732">Signal</keyword>
<reference evidence="3 4" key="1">
    <citation type="submission" date="2017-04" db="EMBL/GenBank/DDBJ databases">
        <authorList>
            <person name="Afonso C.L."/>
            <person name="Miller P.J."/>
            <person name="Scott M.A."/>
            <person name="Spackman E."/>
            <person name="Goraichik I."/>
            <person name="Dimitrov K.M."/>
            <person name="Suarez D.L."/>
            <person name="Swayne D.E."/>
        </authorList>
    </citation>
    <scope>NUCLEOTIDE SEQUENCE [LARGE SCALE GENOMIC DNA]</scope>
    <source>
        <strain evidence="3 4">DSM 21164</strain>
    </source>
</reference>
<keyword evidence="4" id="KW-1185">Reference proteome</keyword>
<protein>
    <recommendedName>
        <fullName evidence="2">DUF547 domain-containing protein</fullName>
    </recommendedName>
</protein>
<evidence type="ECO:0000313" key="4">
    <source>
        <dbReference type="Proteomes" id="UP000192360"/>
    </source>
</evidence>
<dbReference type="Pfam" id="PF04784">
    <property type="entry name" value="DUF547"/>
    <property type="match status" value="1"/>
</dbReference>
<dbReference type="EMBL" id="FWXO01000007">
    <property type="protein sequence ID" value="SMC87187.1"/>
    <property type="molecule type" value="Genomic_DNA"/>
</dbReference>
<accession>A0A1W2CPK8</accession>
<dbReference type="Proteomes" id="UP000192360">
    <property type="component" value="Unassembled WGS sequence"/>
</dbReference>
<organism evidence="3 4">
    <name type="scientific">Cellulophaga tyrosinoxydans</name>
    <dbReference type="NCBI Taxonomy" id="504486"/>
    <lineage>
        <taxon>Bacteria</taxon>
        <taxon>Pseudomonadati</taxon>
        <taxon>Bacteroidota</taxon>
        <taxon>Flavobacteriia</taxon>
        <taxon>Flavobacteriales</taxon>
        <taxon>Flavobacteriaceae</taxon>
        <taxon>Cellulophaga</taxon>
    </lineage>
</organism>
<dbReference type="PANTHER" id="PTHR46361:SF3">
    <property type="entry name" value="ELECTRON CARRIER_ PROTEIN DISULFIDE OXIDOREDUCTASE"/>
    <property type="match status" value="1"/>
</dbReference>
<feature type="signal peptide" evidence="1">
    <location>
        <begin position="1"/>
        <end position="28"/>
    </location>
</feature>
<proteinExistence type="predicted"/>
<sequence>MNTMSTSKLTIISLLALLIYFNGNTQQAANEKTNFNALSEQFLRDIKNNKNTEEFQQILYNTSIDELEKSLITDAQKLAFWINVYNGYIQVILYKNPDLYKDRRDFFSEKQLPIAGEMVSFAKIEHGIIRKSQWPLGLGMVRKWFPNKFERRLRVDARDYRIHFALNCGAKDCPPVAIYEADRLNEQLNTGTKNYLTKTSTYNKTDNTAEVTALFNWFRGDFGCKKGVKQILADQGIIPSSKGITILYKNYDWTLDLDNWTNL</sequence>